<dbReference type="Gene3D" id="3.40.50.300">
    <property type="entry name" value="P-loop containing nucleotide triphosphate hydrolases"/>
    <property type="match status" value="1"/>
</dbReference>
<evidence type="ECO:0000256" key="5">
    <source>
        <dbReference type="ARBA" id="ARBA00022840"/>
    </source>
</evidence>
<dbReference type="InterPro" id="IPR039421">
    <property type="entry name" value="Type_1_exporter"/>
</dbReference>
<feature type="domain" description="ABC transporter" evidence="9">
    <location>
        <begin position="515"/>
        <end position="748"/>
    </location>
</feature>
<dbReference type="PANTHER" id="PTHR43394:SF1">
    <property type="entry name" value="ATP-BINDING CASSETTE SUB-FAMILY B MEMBER 10, MITOCHONDRIAL"/>
    <property type="match status" value="1"/>
</dbReference>
<evidence type="ECO:0000256" key="7">
    <source>
        <dbReference type="ARBA" id="ARBA00023136"/>
    </source>
</evidence>
<dbReference type="CDD" id="cd18563">
    <property type="entry name" value="ABC_6TM_exporter_like"/>
    <property type="match status" value="1"/>
</dbReference>
<keyword evidence="4" id="KW-0547">Nucleotide-binding</keyword>
<feature type="transmembrane region" description="Helical" evidence="8">
    <location>
        <begin position="306"/>
        <end position="330"/>
    </location>
</feature>
<dbReference type="InterPro" id="IPR017871">
    <property type="entry name" value="ABC_transporter-like_CS"/>
</dbReference>
<dbReference type="AlphaFoldDB" id="A0A7S7NMP0"/>
<dbReference type="KEGG" id="pfer:IRI77_26975"/>
<dbReference type="InterPro" id="IPR011527">
    <property type="entry name" value="ABC1_TM_dom"/>
</dbReference>
<evidence type="ECO:0000256" key="4">
    <source>
        <dbReference type="ARBA" id="ARBA00022741"/>
    </source>
</evidence>
<dbReference type="Gene3D" id="1.20.1560.10">
    <property type="entry name" value="ABC transporter type 1, transmembrane domain"/>
    <property type="match status" value="1"/>
</dbReference>
<dbReference type="SUPFAM" id="SSF52540">
    <property type="entry name" value="P-loop containing nucleoside triphosphate hydrolases"/>
    <property type="match status" value="1"/>
</dbReference>
<dbReference type="GO" id="GO:0005886">
    <property type="term" value="C:plasma membrane"/>
    <property type="evidence" value="ECO:0007669"/>
    <property type="project" value="UniProtKB-SubCell"/>
</dbReference>
<dbReference type="Pfam" id="PF00664">
    <property type="entry name" value="ABC_membrane"/>
    <property type="match status" value="1"/>
</dbReference>
<gene>
    <name evidence="11" type="ORF">IRI77_26975</name>
</gene>
<dbReference type="PROSITE" id="PS00211">
    <property type="entry name" value="ABC_TRANSPORTER_1"/>
    <property type="match status" value="1"/>
</dbReference>
<feature type="transmembrane region" description="Helical" evidence="8">
    <location>
        <begin position="237"/>
        <end position="260"/>
    </location>
</feature>
<dbReference type="PROSITE" id="PS50929">
    <property type="entry name" value="ABC_TM1F"/>
    <property type="match status" value="1"/>
</dbReference>
<dbReference type="Proteomes" id="UP000593892">
    <property type="component" value="Chromosome"/>
</dbReference>
<evidence type="ECO:0000313" key="11">
    <source>
        <dbReference type="EMBL" id="QOY86420.1"/>
    </source>
</evidence>
<feature type="transmembrane region" description="Helical" evidence="8">
    <location>
        <begin position="336"/>
        <end position="354"/>
    </location>
</feature>
<dbReference type="GO" id="GO:0015421">
    <property type="term" value="F:ABC-type oligopeptide transporter activity"/>
    <property type="evidence" value="ECO:0007669"/>
    <property type="project" value="TreeGrafter"/>
</dbReference>
<accession>A0A7S7NMP0</accession>
<protein>
    <submittedName>
        <fullName evidence="11">ATP-binding cassette domain-containing protein</fullName>
    </submittedName>
</protein>
<keyword evidence="3 8" id="KW-0812">Transmembrane</keyword>
<evidence type="ECO:0000259" key="9">
    <source>
        <dbReference type="PROSITE" id="PS50893"/>
    </source>
</evidence>
<dbReference type="GO" id="GO:0016887">
    <property type="term" value="F:ATP hydrolysis activity"/>
    <property type="evidence" value="ECO:0007669"/>
    <property type="project" value="InterPro"/>
</dbReference>
<dbReference type="Pfam" id="PF00005">
    <property type="entry name" value="ABC_tran"/>
    <property type="match status" value="1"/>
</dbReference>
<sequence length="761" mass="83683">MPAFEESADIPRWVALFLQSRILDGETPLASFEPDLDSRMRYAPGLVVLTDQRLLSFEWPPGSRRGPDGAMAEAEARSWALAPGLDIHVHEERGLGSLDLRDGTGTISRWRFTNARAAGAHRLAEWRTAMLNGAVPPRTTPHPDAVADCEYCGFPVGPGAAACGECGTPVSKPPLQSLLRLLPLARRYWGLSLLGFLLTLAGTASGLVPPYLTMPLLDGILVPYQSGHQPDTSMVKWYLLGLAGASVLSWAITWAQMYVISSVSERVAADLRLMTYSHLQKLSLEYFGRRRTGDLISRVGSDTDRICYFLSVHALDFGTNLVMLVLTSIILFSIDAGMALVTLLPMPFIAIAVFRVQGRLGRGFSVGNRAWAELTSILADTIPGIRVVKAFAQEDREIQRMQHANQRVLRTNNRVNRVWAYFNAVVLLLTELGVVIVWVAGVYRVFHHSVTVGVLAAFVAYITRFYTQLDSMSRMASATERAASSARRVFAILDRKPKVADSPDSIEPGRLRGAIELRNVSFRYGARPVLRGIDLSIAPGEMIGLVGRSGAGKTTIINLLCRFYDVTDGAILVDGVDLRRYRLNEYRRNVGLVLQEPFLFYGTVAENIAYGRPGATPGEIVKAAKAAHAHEFILRLPNGYDSLVGERGQFLSGGERQRLSIARALLIDPRILILDEATSSVDSETEREIQLALENLTRERTTIAIAHRLSTLKKADRLVVLERGSIVEIGPHAELLAKHGTYARFYKSQLEGLQSAAEEGA</sequence>
<evidence type="ECO:0000256" key="2">
    <source>
        <dbReference type="ARBA" id="ARBA00022448"/>
    </source>
</evidence>
<keyword evidence="2" id="KW-0813">Transport</keyword>
<feature type="transmembrane region" description="Helical" evidence="8">
    <location>
        <begin position="446"/>
        <end position="466"/>
    </location>
</feature>
<dbReference type="EMBL" id="CP063849">
    <property type="protein sequence ID" value="QOY86420.1"/>
    <property type="molecule type" value="Genomic_DNA"/>
</dbReference>
<comment type="subcellular location">
    <subcellularLocation>
        <location evidence="1">Cell membrane</location>
        <topology evidence="1">Multi-pass membrane protein</topology>
    </subcellularLocation>
</comment>
<keyword evidence="5 11" id="KW-0067">ATP-binding</keyword>
<keyword evidence="7 8" id="KW-0472">Membrane</keyword>
<feature type="transmembrane region" description="Helical" evidence="8">
    <location>
        <begin position="418"/>
        <end position="440"/>
    </location>
</feature>
<reference evidence="11" key="1">
    <citation type="submission" date="2020-10" db="EMBL/GenBank/DDBJ databases">
        <title>Complete genome sequence of Paludibaculum fermentans P105T, a facultatively anaerobic acidobacterium capable of dissimilatory Fe(III) reduction.</title>
        <authorList>
            <person name="Dedysh S.N."/>
            <person name="Beletsky A.V."/>
            <person name="Kulichevskaya I.S."/>
            <person name="Mardanov A.V."/>
            <person name="Ravin N.V."/>
        </authorList>
    </citation>
    <scope>NUCLEOTIDE SEQUENCE [LARGE SCALE GENOMIC DNA]</scope>
    <source>
        <strain evidence="11">P105</strain>
    </source>
</reference>
<dbReference type="InterPro" id="IPR027417">
    <property type="entry name" value="P-loop_NTPase"/>
</dbReference>
<feature type="transmembrane region" description="Helical" evidence="8">
    <location>
        <begin position="188"/>
        <end position="208"/>
    </location>
</feature>
<evidence type="ECO:0000259" key="10">
    <source>
        <dbReference type="PROSITE" id="PS50929"/>
    </source>
</evidence>
<feature type="domain" description="ABC transmembrane type-1" evidence="10">
    <location>
        <begin position="193"/>
        <end position="481"/>
    </location>
</feature>
<proteinExistence type="predicted"/>
<dbReference type="GO" id="GO:0005524">
    <property type="term" value="F:ATP binding"/>
    <property type="evidence" value="ECO:0007669"/>
    <property type="project" value="UniProtKB-KW"/>
</dbReference>
<dbReference type="InterPro" id="IPR003593">
    <property type="entry name" value="AAA+_ATPase"/>
</dbReference>
<dbReference type="PROSITE" id="PS50893">
    <property type="entry name" value="ABC_TRANSPORTER_2"/>
    <property type="match status" value="1"/>
</dbReference>
<name>A0A7S7NMP0_PALFE</name>
<evidence type="ECO:0000313" key="12">
    <source>
        <dbReference type="Proteomes" id="UP000593892"/>
    </source>
</evidence>
<keyword evidence="12" id="KW-1185">Reference proteome</keyword>
<evidence type="ECO:0000256" key="8">
    <source>
        <dbReference type="SAM" id="Phobius"/>
    </source>
</evidence>
<evidence type="ECO:0000256" key="6">
    <source>
        <dbReference type="ARBA" id="ARBA00022989"/>
    </source>
</evidence>
<evidence type="ECO:0000256" key="1">
    <source>
        <dbReference type="ARBA" id="ARBA00004651"/>
    </source>
</evidence>
<keyword evidence="6 8" id="KW-1133">Transmembrane helix</keyword>
<organism evidence="11 12">
    <name type="scientific">Paludibaculum fermentans</name>
    <dbReference type="NCBI Taxonomy" id="1473598"/>
    <lineage>
        <taxon>Bacteria</taxon>
        <taxon>Pseudomonadati</taxon>
        <taxon>Acidobacteriota</taxon>
        <taxon>Terriglobia</taxon>
        <taxon>Bryobacterales</taxon>
        <taxon>Bryobacteraceae</taxon>
        <taxon>Paludibaculum</taxon>
    </lineage>
</organism>
<dbReference type="PANTHER" id="PTHR43394">
    <property type="entry name" value="ATP-DEPENDENT PERMEASE MDL1, MITOCHONDRIAL"/>
    <property type="match status" value="1"/>
</dbReference>
<dbReference type="SUPFAM" id="SSF90123">
    <property type="entry name" value="ABC transporter transmembrane region"/>
    <property type="match status" value="1"/>
</dbReference>
<dbReference type="InterPro" id="IPR036640">
    <property type="entry name" value="ABC1_TM_sf"/>
</dbReference>
<dbReference type="RefSeq" id="WP_194448089.1">
    <property type="nucleotide sequence ID" value="NZ_CP063849.1"/>
</dbReference>
<dbReference type="SMART" id="SM00382">
    <property type="entry name" value="AAA"/>
    <property type="match status" value="1"/>
</dbReference>
<dbReference type="InterPro" id="IPR003439">
    <property type="entry name" value="ABC_transporter-like_ATP-bd"/>
</dbReference>
<evidence type="ECO:0000256" key="3">
    <source>
        <dbReference type="ARBA" id="ARBA00022692"/>
    </source>
</evidence>
<dbReference type="FunFam" id="3.40.50.300:FF:000287">
    <property type="entry name" value="Multidrug ABC transporter ATP-binding protein"/>
    <property type="match status" value="1"/>
</dbReference>